<feature type="compositionally biased region" description="Basic and acidic residues" evidence="3">
    <location>
        <begin position="246"/>
        <end position="257"/>
    </location>
</feature>
<evidence type="ECO:0000313" key="7">
    <source>
        <dbReference type="Proteomes" id="UP001501480"/>
    </source>
</evidence>
<feature type="compositionally biased region" description="Polar residues" evidence="3">
    <location>
        <begin position="236"/>
        <end position="245"/>
    </location>
</feature>
<protein>
    <recommendedName>
        <fullName evidence="5">Carrier domain-containing protein</fullName>
    </recommendedName>
</protein>
<dbReference type="PROSITE" id="PS50075">
    <property type="entry name" value="CARRIER"/>
    <property type="match status" value="1"/>
</dbReference>
<feature type="region of interest" description="Disordered" evidence="3">
    <location>
        <begin position="79"/>
        <end position="104"/>
    </location>
</feature>
<gene>
    <name evidence="6" type="ORF">GCM10009821_15340</name>
</gene>
<dbReference type="InterPro" id="IPR009081">
    <property type="entry name" value="PP-bd_ACP"/>
</dbReference>
<feature type="region of interest" description="Disordered" evidence="3">
    <location>
        <begin position="228"/>
        <end position="269"/>
    </location>
</feature>
<dbReference type="RefSeq" id="WP_344326587.1">
    <property type="nucleotide sequence ID" value="NZ_BAAAPY010000004.1"/>
</dbReference>
<feature type="compositionally biased region" description="Acidic residues" evidence="3">
    <location>
        <begin position="168"/>
        <end position="181"/>
    </location>
</feature>
<keyword evidence="7" id="KW-1185">Reference proteome</keyword>
<evidence type="ECO:0000313" key="6">
    <source>
        <dbReference type="EMBL" id="GAA2076804.1"/>
    </source>
</evidence>
<sequence length="269" mass="28074">MPTAAQIRASLTDVLVAVVDCDAEEVVDEALLVDLGVDSIALVEVADELGRRHDTYLPDDVVNELRTVADAVAAVLEPGSRRPGAATTLHHPAPEPRDPHAAQRASAMSKLAGVFVVLGALVGVLLGLGGAALVAATGIGGVDLPPISAPAETTPTPPPTEPSPSPEPTEEPEDEEDDEPTFDVSSNQVAPGQRFELTGQFPGLAPGEVLQVQAREGDADWEDFPVTAVTGPDGTYRTNVFTSRTGPRDFRMLHRASDTATEPQTVTIG</sequence>
<evidence type="ECO:0000256" key="4">
    <source>
        <dbReference type="SAM" id="Phobius"/>
    </source>
</evidence>
<dbReference type="Gene3D" id="1.10.1200.10">
    <property type="entry name" value="ACP-like"/>
    <property type="match status" value="1"/>
</dbReference>
<feature type="compositionally biased region" description="Basic and acidic residues" evidence="3">
    <location>
        <begin position="92"/>
        <end position="101"/>
    </location>
</feature>
<dbReference type="Proteomes" id="UP001501480">
    <property type="component" value="Unassembled WGS sequence"/>
</dbReference>
<dbReference type="InterPro" id="IPR036736">
    <property type="entry name" value="ACP-like_sf"/>
</dbReference>
<organism evidence="6 7">
    <name type="scientific">Aeromicrobium halocynthiae</name>
    <dbReference type="NCBI Taxonomy" id="560557"/>
    <lineage>
        <taxon>Bacteria</taxon>
        <taxon>Bacillati</taxon>
        <taxon>Actinomycetota</taxon>
        <taxon>Actinomycetes</taxon>
        <taxon>Propionibacteriales</taxon>
        <taxon>Nocardioidaceae</taxon>
        <taxon>Aeromicrobium</taxon>
    </lineage>
</organism>
<comment type="caution">
    <text evidence="6">The sequence shown here is derived from an EMBL/GenBank/DDBJ whole genome shotgun (WGS) entry which is preliminary data.</text>
</comment>
<proteinExistence type="predicted"/>
<feature type="compositionally biased region" description="Polar residues" evidence="3">
    <location>
        <begin position="258"/>
        <end position="269"/>
    </location>
</feature>
<evidence type="ECO:0000256" key="1">
    <source>
        <dbReference type="ARBA" id="ARBA00022450"/>
    </source>
</evidence>
<evidence type="ECO:0000256" key="2">
    <source>
        <dbReference type="ARBA" id="ARBA00022553"/>
    </source>
</evidence>
<feature type="domain" description="Carrier" evidence="5">
    <location>
        <begin position="1"/>
        <end position="79"/>
    </location>
</feature>
<feature type="compositionally biased region" description="Pro residues" evidence="3">
    <location>
        <begin position="155"/>
        <end position="167"/>
    </location>
</feature>
<dbReference type="SUPFAM" id="SSF47336">
    <property type="entry name" value="ACP-like"/>
    <property type="match status" value="1"/>
</dbReference>
<keyword evidence="4" id="KW-0812">Transmembrane</keyword>
<feature type="transmembrane region" description="Helical" evidence="4">
    <location>
        <begin position="111"/>
        <end position="136"/>
    </location>
</feature>
<reference evidence="7" key="1">
    <citation type="journal article" date="2019" name="Int. J. Syst. Evol. Microbiol.">
        <title>The Global Catalogue of Microorganisms (GCM) 10K type strain sequencing project: providing services to taxonomists for standard genome sequencing and annotation.</title>
        <authorList>
            <consortium name="The Broad Institute Genomics Platform"/>
            <consortium name="The Broad Institute Genome Sequencing Center for Infectious Disease"/>
            <person name="Wu L."/>
            <person name="Ma J."/>
        </authorList>
    </citation>
    <scope>NUCLEOTIDE SEQUENCE [LARGE SCALE GENOMIC DNA]</scope>
    <source>
        <strain evidence="7">JCM 15749</strain>
    </source>
</reference>
<accession>A0ABP5HHB9</accession>
<keyword evidence="4" id="KW-0472">Membrane</keyword>
<keyword evidence="1" id="KW-0596">Phosphopantetheine</keyword>
<keyword evidence="2" id="KW-0597">Phosphoprotein</keyword>
<dbReference type="PROSITE" id="PS00012">
    <property type="entry name" value="PHOSPHOPANTETHEINE"/>
    <property type="match status" value="1"/>
</dbReference>
<feature type="region of interest" description="Disordered" evidence="3">
    <location>
        <begin position="146"/>
        <end position="190"/>
    </location>
</feature>
<dbReference type="EMBL" id="BAAAPY010000004">
    <property type="protein sequence ID" value="GAA2076804.1"/>
    <property type="molecule type" value="Genomic_DNA"/>
</dbReference>
<dbReference type="InterPro" id="IPR006162">
    <property type="entry name" value="Ppantetheine_attach_site"/>
</dbReference>
<evidence type="ECO:0000259" key="5">
    <source>
        <dbReference type="PROSITE" id="PS50075"/>
    </source>
</evidence>
<name>A0ABP5HHB9_9ACTN</name>
<dbReference type="Pfam" id="PF00550">
    <property type="entry name" value="PP-binding"/>
    <property type="match status" value="1"/>
</dbReference>
<evidence type="ECO:0000256" key="3">
    <source>
        <dbReference type="SAM" id="MobiDB-lite"/>
    </source>
</evidence>
<keyword evidence="4" id="KW-1133">Transmembrane helix</keyword>